<dbReference type="Proteomes" id="UP000823821">
    <property type="component" value="Unassembled WGS sequence"/>
</dbReference>
<accession>A0A9D2HMK1</accession>
<dbReference type="InterPro" id="IPR017896">
    <property type="entry name" value="4Fe4S_Fe-S-bd"/>
</dbReference>
<comment type="function">
    <text evidence="6">Component of a complex that catalyzes the oxidation of glycolate to glyoxylate.</text>
</comment>
<proteinExistence type="predicted"/>
<evidence type="ECO:0000256" key="5">
    <source>
        <dbReference type="ARBA" id="ARBA00023014"/>
    </source>
</evidence>
<reference evidence="8" key="1">
    <citation type="journal article" date="2021" name="PeerJ">
        <title>Extensive microbial diversity within the chicken gut microbiome revealed by metagenomics and culture.</title>
        <authorList>
            <person name="Gilroy R."/>
            <person name="Ravi A."/>
            <person name="Getino M."/>
            <person name="Pursley I."/>
            <person name="Horton D.L."/>
            <person name="Alikhan N.F."/>
            <person name="Baker D."/>
            <person name="Gharbi K."/>
            <person name="Hall N."/>
            <person name="Watson M."/>
            <person name="Adriaenssens E.M."/>
            <person name="Foster-Nyarko E."/>
            <person name="Jarju S."/>
            <person name="Secka A."/>
            <person name="Antonio M."/>
            <person name="Oren A."/>
            <person name="Chaudhuri R.R."/>
            <person name="La Ragione R."/>
            <person name="Hildebrand F."/>
            <person name="Pallen M.J."/>
        </authorList>
    </citation>
    <scope>NUCLEOTIDE SEQUENCE</scope>
    <source>
        <strain evidence="8">5032</strain>
    </source>
</reference>
<sequence length="434" mass="47306">MSDLHSLARRLMALDDRLAACMRCGLCQAVCPMFGATMKEADVARGKLALINNLAHELICDPQAVAGKLDRCLLCGSCEAACPSGVNITEIFFEAREVVNAYLGLHPLKKMIFRFLLPRPGLFNVSVRVGAPLQRLMLRRNHDAQETACAPLLTFLLGDRHVRPLAARPLSALVGRLDEPRPEGGLRVAFYPGCMADKLYVDMARACLDVLHHHKVAIFLPEGLACCGMPALASGDVTGMLRQISANLPVLRGDYDYLVTPCPTCTKTLAELWPRYARRLGTLEREAAGRLAENTMDITAFLTDVLKVTALPPHEDGATVTYHDSCHLAKGLGIRRQPRDLIAASGCRLVEMEEADRCCGCGGSFNLSHYDLSRRIGQRKRDRIVESGAAVAAAACPACMMQLEDVLSHNHDPVIVRHPVQLYAKHLGLGGASQ</sequence>
<keyword evidence="6" id="KW-0249">Electron transport</keyword>
<dbReference type="EC" id="1.1.99.14" evidence="6"/>
<dbReference type="PROSITE" id="PS00198">
    <property type="entry name" value="4FE4S_FER_1"/>
    <property type="match status" value="2"/>
</dbReference>
<dbReference type="Pfam" id="PF02754">
    <property type="entry name" value="CCG"/>
    <property type="match status" value="2"/>
</dbReference>
<keyword evidence="1 6" id="KW-0004">4Fe-4S</keyword>
<dbReference type="GO" id="GO:0051539">
    <property type="term" value="F:4 iron, 4 sulfur cluster binding"/>
    <property type="evidence" value="ECO:0007669"/>
    <property type="project" value="UniProtKB-UniRule"/>
</dbReference>
<dbReference type="SUPFAM" id="SSF46548">
    <property type="entry name" value="alpha-helical ferredoxin"/>
    <property type="match status" value="1"/>
</dbReference>
<evidence type="ECO:0000256" key="1">
    <source>
        <dbReference type="ARBA" id="ARBA00022485"/>
    </source>
</evidence>
<keyword evidence="2 6" id="KW-0479">Metal-binding</keyword>
<keyword evidence="5 6" id="KW-0411">Iron-sulfur</keyword>
<keyword evidence="6" id="KW-0813">Transport</keyword>
<dbReference type="InterPro" id="IPR004017">
    <property type="entry name" value="Cys_rich_dom"/>
</dbReference>
<comment type="cofactor">
    <cofactor evidence="6">
        <name>[4Fe-4S] cluster</name>
        <dbReference type="ChEBI" id="CHEBI:49883"/>
    </cofactor>
    <text evidence="6">Binds 2 [4Fe-4S] clusters.</text>
</comment>
<reference evidence="8" key="2">
    <citation type="submission" date="2021-04" db="EMBL/GenBank/DDBJ databases">
        <authorList>
            <person name="Gilroy R."/>
        </authorList>
    </citation>
    <scope>NUCLEOTIDE SEQUENCE</scope>
    <source>
        <strain evidence="8">5032</strain>
    </source>
</reference>
<evidence type="ECO:0000256" key="4">
    <source>
        <dbReference type="ARBA" id="ARBA00023004"/>
    </source>
</evidence>
<dbReference type="Pfam" id="PF13183">
    <property type="entry name" value="Fer4_8"/>
    <property type="match status" value="1"/>
</dbReference>
<evidence type="ECO:0000256" key="3">
    <source>
        <dbReference type="ARBA" id="ARBA00022737"/>
    </source>
</evidence>
<name>A0A9D2HMK1_9BACT</name>
<dbReference type="AlphaFoldDB" id="A0A9D2HMK1"/>
<evidence type="ECO:0000259" key="7">
    <source>
        <dbReference type="PROSITE" id="PS51379"/>
    </source>
</evidence>
<protein>
    <recommendedName>
        <fullName evidence="6">Glycolate oxidase iron-sulfur subunit</fullName>
        <ecNumber evidence="6">1.1.99.14</ecNumber>
    </recommendedName>
</protein>
<dbReference type="PANTHER" id="PTHR32479:SF20">
    <property type="entry name" value="GLYCOLATE OXIDASE IRON-SULFUR SUBUNIT"/>
    <property type="match status" value="1"/>
</dbReference>
<comment type="catalytic activity">
    <reaction evidence="6">
        <text>glycolate + A = glyoxylate + AH2</text>
        <dbReference type="Rhea" id="RHEA:21264"/>
        <dbReference type="ChEBI" id="CHEBI:13193"/>
        <dbReference type="ChEBI" id="CHEBI:17499"/>
        <dbReference type="ChEBI" id="CHEBI:29805"/>
        <dbReference type="ChEBI" id="CHEBI:36655"/>
        <dbReference type="EC" id="1.1.99.14"/>
    </reaction>
</comment>
<dbReference type="Gene3D" id="1.10.1060.10">
    <property type="entry name" value="Alpha-helical ferredoxin"/>
    <property type="match status" value="1"/>
</dbReference>
<evidence type="ECO:0000313" key="8">
    <source>
        <dbReference type="EMBL" id="HJA78609.1"/>
    </source>
</evidence>
<keyword evidence="4 6" id="KW-0408">Iron</keyword>
<feature type="domain" description="4Fe-4S ferredoxin-type" evidence="7">
    <location>
        <begin position="62"/>
        <end position="92"/>
    </location>
</feature>
<feature type="domain" description="4Fe-4S ferredoxin-type" evidence="7">
    <location>
        <begin position="10"/>
        <end position="42"/>
    </location>
</feature>
<dbReference type="InterPro" id="IPR012257">
    <property type="entry name" value="Glc_ox_4Fe-4S"/>
</dbReference>
<dbReference type="PANTHER" id="PTHR32479">
    <property type="entry name" value="GLYCOLATE OXIDASE IRON-SULFUR SUBUNIT"/>
    <property type="match status" value="1"/>
</dbReference>
<keyword evidence="3" id="KW-0677">Repeat</keyword>
<gene>
    <name evidence="8" type="ORF">H9784_03410</name>
</gene>
<dbReference type="InterPro" id="IPR017900">
    <property type="entry name" value="4Fe4S_Fe_S_CS"/>
</dbReference>
<dbReference type="PIRSF" id="PIRSF000139">
    <property type="entry name" value="Glc_ox_4Fe-4S"/>
    <property type="match status" value="1"/>
</dbReference>
<evidence type="ECO:0000313" key="9">
    <source>
        <dbReference type="Proteomes" id="UP000823821"/>
    </source>
</evidence>
<evidence type="ECO:0000256" key="6">
    <source>
        <dbReference type="PIRNR" id="PIRNR000139"/>
    </source>
</evidence>
<dbReference type="EMBL" id="DWZD01000020">
    <property type="protein sequence ID" value="HJA78609.1"/>
    <property type="molecule type" value="Genomic_DNA"/>
</dbReference>
<organism evidence="8 9">
    <name type="scientific">Candidatus Desulfovibrio intestinavium</name>
    <dbReference type="NCBI Taxonomy" id="2838534"/>
    <lineage>
        <taxon>Bacteria</taxon>
        <taxon>Pseudomonadati</taxon>
        <taxon>Thermodesulfobacteriota</taxon>
        <taxon>Desulfovibrionia</taxon>
        <taxon>Desulfovibrionales</taxon>
        <taxon>Desulfovibrionaceae</taxon>
        <taxon>Desulfovibrio</taxon>
    </lineage>
</organism>
<dbReference type="InterPro" id="IPR009051">
    <property type="entry name" value="Helical_ferredxn"/>
</dbReference>
<comment type="catalytic activity">
    <reaction evidence="6">
        <text>(R)-lactate + A = pyruvate + AH2</text>
        <dbReference type="Rhea" id="RHEA:15089"/>
        <dbReference type="ChEBI" id="CHEBI:13193"/>
        <dbReference type="ChEBI" id="CHEBI:15361"/>
        <dbReference type="ChEBI" id="CHEBI:16004"/>
        <dbReference type="ChEBI" id="CHEBI:17499"/>
    </reaction>
</comment>
<evidence type="ECO:0000256" key="2">
    <source>
        <dbReference type="ARBA" id="ARBA00022723"/>
    </source>
</evidence>
<dbReference type="PROSITE" id="PS51379">
    <property type="entry name" value="4FE4S_FER_2"/>
    <property type="match status" value="2"/>
</dbReference>
<comment type="caution">
    <text evidence="8">The sequence shown here is derived from an EMBL/GenBank/DDBJ whole genome shotgun (WGS) entry which is preliminary data.</text>
</comment>
<dbReference type="GO" id="GO:0046872">
    <property type="term" value="F:metal ion binding"/>
    <property type="evidence" value="ECO:0007669"/>
    <property type="project" value="UniProtKB-UniRule"/>
</dbReference>
<dbReference type="GO" id="GO:0019154">
    <property type="term" value="F:glycolate dehydrogenase activity"/>
    <property type="evidence" value="ECO:0007669"/>
    <property type="project" value="UniProtKB-EC"/>
</dbReference>